<comment type="caution">
    <text evidence="2">The sequence shown here is derived from an EMBL/GenBank/DDBJ whole genome shotgun (WGS) entry which is preliminary data.</text>
</comment>
<feature type="domain" description="Mycothiol-dependent maleylpyruvate isomerase metal-binding" evidence="1">
    <location>
        <begin position="15"/>
        <end position="150"/>
    </location>
</feature>
<dbReference type="InterPro" id="IPR036527">
    <property type="entry name" value="SCP2_sterol-bd_dom_sf"/>
</dbReference>
<dbReference type="EMBL" id="BAABIC010000028">
    <property type="protein sequence ID" value="GAA4709790.1"/>
    <property type="molecule type" value="Genomic_DNA"/>
</dbReference>
<organism evidence="2 3">
    <name type="scientific">Pseudonocardia yuanmonensis</name>
    <dbReference type="NCBI Taxonomy" id="1095914"/>
    <lineage>
        <taxon>Bacteria</taxon>
        <taxon>Bacillati</taxon>
        <taxon>Actinomycetota</taxon>
        <taxon>Actinomycetes</taxon>
        <taxon>Pseudonocardiales</taxon>
        <taxon>Pseudonocardiaceae</taxon>
        <taxon>Pseudonocardia</taxon>
    </lineage>
</organism>
<dbReference type="GO" id="GO:0016853">
    <property type="term" value="F:isomerase activity"/>
    <property type="evidence" value="ECO:0007669"/>
    <property type="project" value="UniProtKB-KW"/>
</dbReference>
<name>A0ABP8XK70_9PSEU</name>
<dbReference type="RefSeq" id="WP_345384090.1">
    <property type="nucleotide sequence ID" value="NZ_BAABIC010000028.1"/>
</dbReference>
<dbReference type="Proteomes" id="UP001500325">
    <property type="component" value="Unassembled WGS sequence"/>
</dbReference>
<dbReference type="Pfam" id="PF11716">
    <property type="entry name" value="MDMPI_N"/>
    <property type="match status" value="1"/>
</dbReference>
<evidence type="ECO:0000313" key="2">
    <source>
        <dbReference type="EMBL" id="GAA4709790.1"/>
    </source>
</evidence>
<dbReference type="Gene3D" id="3.30.1050.20">
    <property type="match status" value="1"/>
</dbReference>
<proteinExistence type="predicted"/>
<dbReference type="NCBIfam" id="TIGR03083">
    <property type="entry name" value="maleylpyruvate isomerase family mycothiol-dependent enzyme"/>
    <property type="match status" value="1"/>
</dbReference>
<reference evidence="3" key="1">
    <citation type="journal article" date="2019" name="Int. J. Syst. Evol. Microbiol.">
        <title>The Global Catalogue of Microorganisms (GCM) 10K type strain sequencing project: providing services to taxonomists for standard genome sequencing and annotation.</title>
        <authorList>
            <consortium name="The Broad Institute Genomics Platform"/>
            <consortium name="The Broad Institute Genome Sequencing Center for Infectious Disease"/>
            <person name="Wu L."/>
            <person name="Ma J."/>
        </authorList>
    </citation>
    <scope>NUCLEOTIDE SEQUENCE [LARGE SCALE GENOMIC DNA]</scope>
    <source>
        <strain evidence="3">JCM 18055</strain>
    </source>
</reference>
<sequence length="233" mass="25007">MSDRHDVATTLPWMREGTAHLLAVVEKLADDDLRGSSTLPGWTRAHVVGHVARNAEALGRLATWARTGEETPMYADRDQRAAEIERSAGLPASTLRAEVASTADMLDAALSALTAEQWRAPVRSALGRAVPAADVPWMRIREVWLHAVDLGTGASPDDLPAGVLDLLLDDVGAALSGKEGCPSLELAPTDRDRTWRLGTREPHGTVRASAADLAGWLTGRVVAPDRPALPRWL</sequence>
<protein>
    <submittedName>
        <fullName evidence="2">Maleylpyruvate isomerase family mycothiol-dependent enzyme</fullName>
    </submittedName>
</protein>
<keyword evidence="2" id="KW-0413">Isomerase</keyword>
<dbReference type="SUPFAM" id="SSF109854">
    <property type="entry name" value="DinB/YfiT-like putative metalloenzymes"/>
    <property type="match status" value="1"/>
</dbReference>
<dbReference type="InterPro" id="IPR034660">
    <property type="entry name" value="DinB/YfiT-like"/>
</dbReference>
<gene>
    <name evidence="2" type="ORF">GCM10023215_59340</name>
</gene>
<dbReference type="InterPro" id="IPR024344">
    <property type="entry name" value="MDMPI_metal-binding"/>
</dbReference>
<keyword evidence="3" id="KW-1185">Reference proteome</keyword>
<dbReference type="Gene3D" id="1.20.120.450">
    <property type="entry name" value="dinb family like domain"/>
    <property type="match status" value="1"/>
</dbReference>
<evidence type="ECO:0000313" key="3">
    <source>
        <dbReference type="Proteomes" id="UP001500325"/>
    </source>
</evidence>
<evidence type="ECO:0000259" key="1">
    <source>
        <dbReference type="Pfam" id="PF11716"/>
    </source>
</evidence>
<dbReference type="SUPFAM" id="SSF55718">
    <property type="entry name" value="SCP-like"/>
    <property type="match status" value="1"/>
</dbReference>
<dbReference type="InterPro" id="IPR017517">
    <property type="entry name" value="Maleyloyr_isom"/>
</dbReference>
<accession>A0ABP8XK70</accession>